<dbReference type="AlphaFoldDB" id="A0A072PQP5"/>
<name>A0A072PQP5_9EURO</name>
<protein>
    <submittedName>
        <fullName evidence="1">Uncharacterized protein</fullName>
    </submittedName>
</protein>
<dbReference type="RefSeq" id="XP_013264667.1">
    <property type="nucleotide sequence ID" value="XM_013409213.1"/>
</dbReference>
<dbReference type="HOGENOM" id="CLU_1686572_0_0_1"/>
<proteinExistence type="predicted"/>
<comment type="caution">
    <text evidence="1">The sequence shown here is derived from an EMBL/GenBank/DDBJ whole genome shotgun (WGS) entry which is preliminary data.</text>
</comment>
<dbReference type="EMBL" id="AMGV01000001">
    <property type="protein sequence ID" value="KEF62077.1"/>
    <property type="molecule type" value="Genomic_DNA"/>
</dbReference>
<dbReference type="Proteomes" id="UP000027920">
    <property type="component" value="Unassembled WGS sequence"/>
</dbReference>
<reference evidence="1 2" key="1">
    <citation type="submission" date="2013-03" db="EMBL/GenBank/DDBJ databases">
        <title>The Genome Sequence of Exophiala aquamarina CBS 119918.</title>
        <authorList>
            <consortium name="The Broad Institute Genomics Platform"/>
            <person name="Cuomo C."/>
            <person name="de Hoog S."/>
            <person name="Gorbushina A."/>
            <person name="Walker B."/>
            <person name="Young S.K."/>
            <person name="Zeng Q."/>
            <person name="Gargeya S."/>
            <person name="Fitzgerald M."/>
            <person name="Haas B."/>
            <person name="Abouelleil A."/>
            <person name="Allen A.W."/>
            <person name="Alvarado L."/>
            <person name="Arachchi H.M."/>
            <person name="Berlin A.M."/>
            <person name="Chapman S.B."/>
            <person name="Gainer-Dewar J."/>
            <person name="Goldberg J."/>
            <person name="Griggs A."/>
            <person name="Gujja S."/>
            <person name="Hansen M."/>
            <person name="Howarth C."/>
            <person name="Imamovic A."/>
            <person name="Ireland A."/>
            <person name="Larimer J."/>
            <person name="McCowan C."/>
            <person name="Murphy C."/>
            <person name="Pearson M."/>
            <person name="Poon T.W."/>
            <person name="Priest M."/>
            <person name="Roberts A."/>
            <person name="Saif S."/>
            <person name="Shea T."/>
            <person name="Sisk P."/>
            <person name="Sykes S."/>
            <person name="Wortman J."/>
            <person name="Nusbaum C."/>
            <person name="Birren B."/>
        </authorList>
    </citation>
    <scope>NUCLEOTIDE SEQUENCE [LARGE SCALE GENOMIC DNA]</scope>
    <source>
        <strain evidence="1 2">CBS 119918</strain>
    </source>
</reference>
<sequence length="156" mass="17160">MADPFTNSLVYKTSPKPWHQLLVLSQSLIDDAFWNMWAISDPTSPIKTFNMTVRGGGSMAGQLDAPQISLNVTSLIPQLYYLLKFQSGTLTLYTSDDPNDPTEKEWDVSGWVLAFPVTIGSKNLDPNDPANKGYLQEMGNPQGVFSLAQLFIDASG</sequence>
<keyword evidence="2" id="KW-1185">Reference proteome</keyword>
<dbReference type="VEuPathDB" id="FungiDB:A1O9_00049"/>
<evidence type="ECO:0000313" key="1">
    <source>
        <dbReference type="EMBL" id="KEF62077.1"/>
    </source>
</evidence>
<dbReference type="OrthoDB" id="5429442at2759"/>
<dbReference type="GeneID" id="25275001"/>
<organism evidence="1 2">
    <name type="scientific">Exophiala aquamarina CBS 119918</name>
    <dbReference type="NCBI Taxonomy" id="1182545"/>
    <lineage>
        <taxon>Eukaryota</taxon>
        <taxon>Fungi</taxon>
        <taxon>Dikarya</taxon>
        <taxon>Ascomycota</taxon>
        <taxon>Pezizomycotina</taxon>
        <taxon>Eurotiomycetes</taxon>
        <taxon>Chaetothyriomycetidae</taxon>
        <taxon>Chaetothyriales</taxon>
        <taxon>Herpotrichiellaceae</taxon>
        <taxon>Exophiala</taxon>
    </lineage>
</organism>
<evidence type="ECO:0000313" key="2">
    <source>
        <dbReference type="Proteomes" id="UP000027920"/>
    </source>
</evidence>
<accession>A0A072PQP5</accession>
<gene>
    <name evidence="1" type="ORF">A1O9_00049</name>
</gene>